<protein>
    <submittedName>
        <fullName evidence="2">Uncharacterized protein</fullName>
    </submittedName>
</protein>
<evidence type="ECO:0000313" key="3">
    <source>
        <dbReference type="Proteomes" id="UP000006319"/>
    </source>
</evidence>
<dbReference type="KEGG" id="pcy:PCYB_133390"/>
<keyword evidence="1" id="KW-0812">Transmembrane</keyword>
<accession>K6V0C8</accession>
<organism evidence="2 3">
    <name type="scientific">Plasmodium cynomolgi (strain B)</name>
    <dbReference type="NCBI Taxonomy" id="1120755"/>
    <lineage>
        <taxon>Eukaryota</taxon>
        <taxon>Sar</taxon>
        <taxon>Alveolata</taxon>
        <taxon>Apicomplexa</taxon>
        <taxon>Aconoidasida</taxon>
        <taxon>Haemosporida</taxon>
        <taxon>Plasmodiidae</taxon>
        <taxon>Plasmodium</taxon>
        <taxon>Plasmodium (Plasmodium)</taxon>
    </lineage>
</organism>
<dbReference type="VEuPathDB" id="PlasmoDB:PCYB_133390"/>
<reference evidence="2 3" key="1">
    <citation type="journal article" date="2012" name="Nat. Genet.">
        <title>Plasmodium cynomolgi genome sequences provide insight into Plasmodium vivax and the monkey malaria clade.</title>
        <authorList>
            <person name="Tachibana S."/>
            <person name="Sullivan S.A."/>
            <person name="Kawai S."/>
            <person name="Nakamura S."/>
            <person name="Kim H.R."/>
            <person name="Goto N."/>
            <person name="Arisue N."/>
            <person name="Palacpac N.M.Q."/>
            <person name="Honma H."/>
            <person name="Yagi M."/>
            <person name="Tougan T."/>
            <person name="Katakai Y."/>
            <person name="Kaneko O."/>
            <person name="Mita T."/>
            <person name="Kita K."/>
            <person name="Yasutomi Y."/>
            <person name="Sutton P.L."/>
            <person name="Shakhbatyan R."/>
            <person name="Horii T."/>
            <person name="Yasunaga T."/>
            <person name="Barnwell J.W."/>
            <person name="Escalante A.A."/>
            <person name="Carlton J.M."/>
            <person name="Tanabe K."/>
        </authorList>
    </citation>
    <scope>NUCLEOTIDE SEQUENCE [LARGE SCALE GENOMIC DNA]</scope>
    <source>
        <strain evidence="2 3">B</strain>
    </source>
</reference>
<dbReference type="EMBL" id="DF157105">
    <property type="protein sequence ID" value="GAB68465.1"/>
    <property type="molecule type" value="Genomic_DNA"/>
</dbReference>
<evidence type="ECO:0000256" key="1">
    <source>
        <dbReference type="SAM" id="Phobius"/>
    </source>
</evidence>
<dbReference type="RefSeq" id="XP_004224412.1">
    <property type="nucleotide sequence ID" value="XM_004224364.1"/>
</dbReference>
<gene>
    <name evidence="2" type="ORF">PCYB_133390</name>
</gene>
<keyword evidence="1" id="KW-0472">Membrane</keyword>
<evidence type="ECO:0000313" key="2">
    <source>
        <dbReference type="EMBL" id="GAB68465.1"/>
    </source>
</evidence>
<proteinExistence type="predicted"/>
<dbReference type="Proteomes" id="UP000006319">
    <property type="component" value="Chromosome 13"/>
</dbReference>
<feature type="non-terminal residue" evidence="2">
    <location>
        <position position="1"/>
    </location>
</feature>
<name>K6V0C8_PLACD</name>
<dbReference type="AlphaFoldDB" id="K6V0C8"/>
<dbReference type="GeneID" id="14694839"/>
<keyword evidence="3" id="KW-1185">Reference proteome</keyword>
<sequence>GHHPYGVNDGRRKFLLVGWRRRVETCHKIVRGTSRGGITTEEKTYLNRWSNRNRSYEWIEKNRMWMVGVSLLVILIAIIDSYLLDRSIFLCLLYCICLAMLLTVSLIKKLIHMVHIPFGEKLLSQDWLDFLCVYFIRMVNHFHRGWYESGEGVPRPS</sequence>
<feature type="transmembrane region" description="Helical" evidence="1">
    <location>
        <begin position="64"/>
        <end position="81"/>
    </location>
</feature>
<feature type="transmembrane region" description="Helical" evidence="1">
    <location>
        <begin position="87"/>
        <end position="107"/>
    </location>
</feature>
<keyword evidence="1" id="KW-1133">Transmembrane helix</keyword>